<dbReference type="Proteomes" id="UP000634139">
    <property type="component" value="Unassembled WGS sequence"/>
</dbReference>
<accession>A0A918VH95</accession>
<proteinExistence type="predicted"/>
<reference evidence="1" key="1">
    <citation type="journal article" date="2014" name="Int. J. Syst. Evol. Microbiol.">
        <title>Complete genome sequence of Corynebacterium casei LMG S-19264T (=DSM 44701T), isolated from a smear-ripened cheese.</title>
        <authorList>
            <consortium name="US DOE Joint Genome Institute (JGI-PGF)"/>
            <person name="Walter F."/>
            <person name="Albersmeier A."/>
            <person name="Kalinowski J."/>
            <person name="Ruckert C."/>
        </authorList>
    </citation>
    <scope>NUCLEOTIDE SEQUENCE</scope>
    <source>
        <strain evidence="1">KCTC 32422</strain>
    </source>
</reference>
<evidence type="ECO:0000313" key="2">
    <source>
        <dbReference type="Proteomes" id="UP000634139"/>
    </source>
</evidence>
<dbReference type="RefSeq" id="WP_189540612.1">
    <property type="nucleotide sequence ID" value="NZ_BMZD01000003.1"/>
</dbReference>
<name>A0A918VH95_9SPHN</name>
<comment type="caution">
    <text evidence="1">The sequence shown here is derived from an EMBL/GenBank/DDBJ whole genome shotgun (WGS) entry which is preliminary data.</text>
</comment>
<evidence type="ECO:0008006" key="3">
    <source>
        <dbReference type="Google" id="ProtNLM"/>
    </source>
</evidence>
<keyword evidence="2" id="KW-1185">Reference proteome</keyword>
<evidence type="ECO:0000313" key="1">
    <source>
        <dbReference type="EMBL" id="GGZ97573.1"/>
    </source>
</evidence>
<dbReference type="EMBL" id="BMZD01000003">
    <property type="protein sequence ID" value="GGZ97573.1"/>
    <property type="molecule type" value="Genomic_DNA"/>
</dbReference>
<protein>
    <recommendedName>
        <fullName evidence="3">Bacteriophage-related protein</fullName>
    </recommendedName>
</protein>
<dbReference type="AlphaFoldDB" id="A0A918VH95"/>
<sequence>MSEAAGITTVFIPLVIRKRNGRPRIAPPDDYVANDDNGGVDPHIMRALALAWSWKRKLGTGEASCNQDIATAEGLTAAYVGRVVRLAYLAPNVLHKLLIERNAPAVRLKDLWYAIDLPWAEQDAAIYKTRTVPSN</sequence>
<organism evidence="1 2">
    <name type="scientific">Novosphingobium arvoryzae</name>
    <dbReference type="NCBI Taxonomy" id="1256514"/>
    <lineage>
        <taxon>Bacteria</taxon>
        <taxon>Pseudomonadati</taxon>
        <taxon>Pseudomonadota</taxon>
        <taxon>Alphaproteobacteria</taxon>
        <taxon>Sphingomonadales</taxon>
        <taxon>Sphingomonadaceae</taxon>
        <taxon>Novosphingobium</taxon>
    </lineage>
</organism>
<reference evidence="1" key="2">
    <citation type="submission" date="2020-09" db="EMBL/GenBank/DDBJ databases">
        <authorList>
            <person name="Sun Q."/>
            <person name="Kim S."/>
        </authorList>
    </citation>
    <scope>NUCLEOTIDE SEQUENCE</scope>
    <source>
        <strain evidence="1">KCTC 32422</strain>
    </source>
</reference>
<gene>
    <name evidence="1" type="ORF">GCM10011617_17820</name>
</gene>